<accession>A0A401ZYI0</accession>
<dbReference type="Pfam" id="PF01047">
    <property type="entry name" value="MarR"/>
    <property type="match status" value="1"/>
</dbReference>
<reference evidence="3" key="1">
    <citation type="submission" date="2018-12" db="EMBL/GenBank/DDBJ databases">
        <title>Tengunoibacter tsumagoiensis gen. nov., sp. nov., Dictyobacter kobayashii sp. nov., D. alpinus sp. nov., and D. joshuensis sp. nov. and description of Dictyobacteraceae fam. nov. within the order Ktedonobacterales isolated from Tengu-no-mugimeshi.</title>
        <authorList>
            <person name="Wang C.M."/>
            <person name="Zheng Y."/>
            <person name="Sakai Y."/>
            <person name="Toyoda A."/>
            <person name="Minakuchi Y."/>
            <person name="Abe K."/>
            <person name="Yokota A."/>
            <person name="Yabe S."/>
        </authorList>
    </citation>
    <scope>NUCLEOTIDE SEQUENCE [LARGE SCALE GENOMIC DNA]</scope>
    <source>
        <strain evidence="3">Uno3</strain>
    </source>
</reference>
<keyword evidence="3" id="KW-1185">Reference proteome</keyword>
<dbReference type="AlphaFoldDB" id="A0A401ZYI0"/>
<dbReference type="SUPFAM" id="SSF46785">
    <property type="entry name" value="Winged helix' DNA-binding domain"/>
    <property type="match status" value="1"/>
</dbReference>
<protein>
    <recommendedName>
        <fullName evidence="1">HTH marR-type domain-containing protein</fullName>
    </recommendedName>
</protein>
<dbReference type="InterPro" id="IPR011991">
    <property type="entry name" value="ArsR-like_HTH"/>
</dbReference>
<dbReference type="GO" id="GO:0006950">
    <property type="term" value="P:response to stress"/>
    <property type="evidence" value="ECO:0007669"/>
    <property type="project" value="TreeGrafter"/>
</dbReference>
<dbReference type="OrthoDB" id="165805at2"/>
<dbReference type="InterPro" id="IPR036388">
    <property type="entry name" value="WH-like_DNA-bd_sf"/>
</dbReference>
<dbReference type="InterPro" id="IPR000835">
    <property type="entry name" value="HTH_MarR-typ"/>
</dbReference>
<dbReference type="InterPro" id="IPR039422">
    <property type="entry name" value="MarR/SlyA-like"/>
</dbReference>
<evidence type="ECO:0000313" key="2">
    <source>
        <dbReference type="EMBL" id="GCE11901.1"/>
    </source>
</evidence>
<dbReference type="RefSeq" id="WP_126579575.1">
    <property type="nucleotide sequence ID" value="NZ_BIFR01000001.1"/>
</dbReference>
<sequence length="145" mass="16162">MSGLTDDCTTTIVETYTFIAKALQRSVAPHWLQLEVSMAQVKVLFVLYHKGASTISAIAENLEIGLPTASHLVERLVRANLVQRSEGPTDRRQILASLTPQGELLIGQLQYERQEQLRQWVAQLTGEERQALATGLQALSHVVNW</sequence>
<gene>
    <name evidence="2" type="ORF">KTT_17600</name>
</gene>
<feature type="domain" description="HTH marR-type" evidence="1">
    <location>
        <begin position="9"/>
        <end position="141"/>
    </location>
</feature>
<name>A0A401ZYI0_9CHLR</name>
<comment type="caution">
    <text evidence="2">The sequence shown here is derived from an EMBL/GenBank/DDBJ whole genome shotgun (WGS) entry which is preliminary data.</text>
</comment>
<evidence type="ECO:0000313" key="3">
    <source>
        <dbReference type="Proteomes" id="UP000287352"/>
    </source>
</evidence>
<dbReference type="GO" id="GO:0003700">
    <property type="term" value="F:DNA-binding transcription factor activity"/>
    <property type="evidence" value="ECO:0007669"/>
    <property type="project" value="InterPro"/>
</dbReference>
<dbReference type="SMART" id="SM00347">
    <property type="entry name" value="HTH_MARR"/>
    <property type="match status" value="1"/>
</dbReference>
<dbReference type="PROSITE" id="PS50995">
    <property type="entry name" value="HTH_MARR_2"/>
    <property type="match status" value="1"/>
</dbReference>
<dbReference type="Gene3D" id="1.10.10.10">
    <property type="entry name" value="Winged helix-like DNA-binding domain superfamily/Winged helix DNA-binding domain"/>
    <property type="match status" value="1"/>
</dbReference>
<dbReference type="PANTHER" id="PTHR33164:SF43">
    <property type="entry name" value="HTH-TYPE TRANSCRIPTIONAL REPRESSOR YETL"/>
    <property type="match status" value="1"/>
</dbReference>
<dbReference type="PANTHER" id="PTHR33164">
    <property type="entry name" value="TRANSCRIPTIONAL REGULATOR, MARR FAMILY"/>
    <property type="match status" value="1"/>
</dbReference>
<dbReference type="Proteomes" id="UP000287352">
    <property type="component" value="Unassembled WGS sequence"/>
</dbReference>
<proteinExistence type="predicted"/>
<dbReference type="InterPro" id="IPR036390">
    <property type="entry name" value="WH_DNA-bd_sf"/>
</dbReference>
<organism evidence="2 3">
    <name type="scientific">Tengunoibacter tsumagoiensis</name>
    <dbReference type="NCBI Taxonomy" id="2014871"/>
    <lineage>
        <taxon>Bacteria</taxon>
        <taxon>Bacillati</taxon>
        <taxon>Chloroflexota</taxon>
        <taxon>Ktedonobacteria</taxon>
        <taxon>Ktedonobacterales</taxon>
        <taxon>Dictyobacteraceae</taxon>
        <taxon>Tengunoibacter</taxon>
    </lineage>
</organism>
<evidence type="ECO:0000259" key="1">
    <source>
        <dbReference type="PROSITE" id="PS50995"/>
    </source>
</evidence>
<dbReference type="EMBL" id="BIFR01000001">
    <property type="protein sequence ID" value="GCE11901.1"/>
    <property type="molecule type" value="Genomic_DNA"/>
</dbReference>
<dbReference type="CDD" id="cd00090">
    <property type="entry name" value="HTH_ARSR"/>
    <property type="match status" value="1"/>
</dbReference>